<dbReference type="Pfam" id="PF20218">
    <property type="entry name" value="DUF6578"/>
    <property type="match status" value="1"/>
</dbReference>
<comment type="caution">
    <text evidence="2">The sequence shown here is derived from an EMBL/GenBank/DDBJ whole genome shotgun (WGS) entry which is preliminary data.</text>
</comment>
<protein>
    <submittedName>
        <fullName evidence="2">DUF6578 domain-containing protein</fullName>
    </submittedName>
</protein>
<evidence type="ECO:0000313" key="2">
    <source>
        <dbReference type="EMBL" id="MFC4902164.1"/>
    </source>
</evidence>
<accession>A0ABV9TF11</accession>
<evidence type="ECO:0000313" key="3">
    <source>
        <dbReference type="Proteomes" id="UP001595797"/>
    </source>
</evidence>
<dbReference type="InterPro" id="IPR046485">
    <property type="entry name" value="DUF6578"/>
</dbReference>
<proteinExistence type="predicted"/>
<dbReference type="Proteomes" id="UP001595797">
    <property type="component" value="Unassembled WGS sequence"/>
</dbReference>
<dbReference type="EMBL" id="JBHSIW010000002">
    <property type="protein sequence ID" value="MFC4902164.1"/>
    <property type="molecule type" value="Genomic_DNA"/>
</dbReference>
<name>A0ABV9TF11_9MICC</name>
<sequence length="166" mass="18068">MMIEVGLSEWEQHCCGDPFRIGATVTWKLVARAPIKDAGTVRRYREEHHGETPEHVPHLPVTGTVRTIQGLHYAFDEGPHPGELTVRPSSEVAVGLDAVPGAGTQLPGCSAEHRLLVYRVRLEVAEDAVLPGYVGDGQDDWLGQGQDRGRRTGHRACAQSSTSMPT</sequence>
<reference evidence="3" key="1">
    <citation type="journal article" date="2019" name="Int. J. Syst. Evol. Microbiol.">
        <title>The Global Catalogue of Microorganisms (GCM) 10K type strain sequencing project: providing services to taxonomists for standard genome sequencing and annotation.</title>
        <authorList>
            <consortium name="The Broad Institute Genomics Platform"/>
            <consortium name="The Broad Institute Genome Sequencing Center for Infectious Disease"/>
            <person name="Wu L."/>
            <person name="Ma J."/>
        </authorList>
    </citation>
    <scope>NUCLEOTIDE SEQUENCE [LARGE SCALE GENOMIC DNA]</scope>
    <source>
        <strain evidence="3">CGMCC 4.6946</strain>
    </source>
</reference>
<gene>
    <name evidence="2" type="ORF">ACFPCS_01120</name>
</gene>
<dbReference type="RefSeq" id="WP_277551497.1">
    <property type="nucleotide sequence ID" value="NZ_JARAMH010000009.1"/>
</dbReference>
<feature type="region of interest" description="Disordered" evidence="1">
    <location>
        <begin position="135"/>
        <end position="166"/>
    </location>
</feature>
<keyword evidence="3" id="KW-1185">Reference proteome</keyword>
<evidence type="ECO:0000256" key="1">
    <source>
        <dbReference type="SAM" id="MobiDB-lite"/>
    </source>
</evidence>
<organism evidence="2 3">
    <name type="scientific">Kocuria oceani</name>
    <dbReference type="NCBI Taxonomy" id="988827"/>
    <lineage>
        <taxon>Bacteria</taxon>
        <taxon>Bacillati</taxon>
        <taxon>Actinomycetota</taxon>
        <taxon>Actinomycetes</taxon>
        <taxon>Micrococcales</taxon>
        <taxon>Micrococcaceae</taxon>
        <taxon>Kocuria</taxon>
    </lineage>
</organism>